<keyword evidence="1" id="KW-1133">Transmembrane helix</keyword>
<feature type="transmembrane region" description="Helical" evidence="1">
    <location>
        <begin position="20"/>
        <end position="36"/>
    </location>
</feature>
<keyword evidence="1" id="KW-0812">Transmembrane</keyword>
<dbReference type="Proteomes" id="UP001549031">
    <property type="component" value="Unassembled WGS sequence"/>
</dbReference>
<evidence type="ECO:0000313" key="3">
    <source>
        <dbReference type="EMBL" id="MET3585100.1"/>
    </source>
</evidence>
<feature type="transmembrane region" description="Helical" evidence="1">
    <location>
        <begin position="185"/>
        <end position="209"/>
    </location>
</feature>
<accession>A0ABV2H3I2</accession>
<dbReference type="EMBL" id="JBEPLJ010000004">
    <property type="protein sequence ID" value="MET3585100.1"/>
    <property type="molecule type" value="Genomic_DNA"/>
</dbReference>
<keyword evidence="4" id="KW-1185">Reference proteome</keyword>
<keyword evidence="1" id="KW-0472">Membrane</keyword>
<feature type="transmembrane region" description="Helical" evidence="1">
    <location>
        <begin position="140"/>
        <end position="164"/>
    </location>
</feature>
<dbReference type="Pfam" id="PF06724">
    <property type="entry name" value="DUF1206"/>
    <property type="match status" value="3"/>
</dbReference>
<evidence type="ECO:0000259" key="2">
    <source>
        <dbReference type="Pfam" id="PF06724"/>
    </source>
</evidence>
<reference evidence="3 4" key="1">
    <citation type="submission" date="2024-06" db="EMBL/GenBank/DDBJ databases">
        <title>Genomic Encyclopedia of Type Strains, Phase IV (KMG-IV): sequencing the most valuable type-strain genomes for metagenomic binning, comparative biology and taxonomic classification.</title>
        <authorList>
            <person name="Goeker M."/>
        </authorList>
    </citation>
    <scope>NUCLEOTIDE SEQUENCE [LARGE SCALE GENOMIC DNA]</scope>
    <source>
        <strain evidence="3 4">DSM 105042</strain>
    </source>
</reference>
<proteinExistence type="predicted"/>
<feature type="domain" description="DUF1206" evidence="2">
    <location>
        <begin position="13"/>
        <end position="78"/>
    </location>
</feature>
<organism evidence="3 4">
    <name type="scientific">Pseudorhizobium tarimense</name>
    <dbReference type="NCBI Taxonomy" id="1079109"/>
    <lineage>
        <taxon>Bacteria</taxon>
        <taxon>Pseudomonadati</taxon>
        <taxon>Pseudomonadota</taxon>
        <taxon>Alphaproteobacteria</taxon>
        <taxon>Hyphomicrobiales</taxon>
        <taxon>Rhizobiaceae</taxon>
        <taxon>Rhizobium/Agrobacterium group</taxon>
        <taxon>Pseudorhizobium</taxon>
    </lineage>
</organism>
<dbReference type="RefSeq" id="WP_247243198.1">
    <property type="nucleotide sequence ID" value="NZ_JALJRA010000004.1"/>
</dbReference>
<evidence type="ECO:0000256" key="1">
    <source>
        <dbReference type="SAM" id="Phobius"/>
    </source>
</evidence>
<gene>
    <name evidence="3" type="ORF">ABID21_001202</name>
</gene>
<dbReference type="InterPro" id="IPR009597">
    <property type="entry name" value="DUF1206"/>
</dbReference>
<feature type="domain" description="DUF1206" evidence="2">
    <location>
        <begin position="97"/>
        <end position="166"/>
    </location>
</feature>
<feature type="transmembrane region" description="Helical" evidence="1">
    <location>
        <begin position="229"/>
        <end position="252"/>
    </location>
</feature>
<evidence type="ECO:0000313" key="4">
    <source>
        <dbReference type="Proteomes" id="UP001549031"/>
    </source>
</evidence>
<feature type="transmembrane region" description="Helical" evidence="1">
    <location>
        <begin position="91"/>
        <end position="112"/>
    </location>
</feature>
<protein>
    <recommendedName>
        <fullName evidence="2">DUF1206 domain-containing protein</fullName>
    </recommendedName>
</protein>
<feature type="domain" description="DUF1206" evidence="2">
    <location>
        <begin position="189"/>
        <end position="257"/>
    </location>
</feature>
<sequence length="273" mass="29739">MPDQVHFEWLARIGYSARGIVYILVGAMALLLSSFGGRQTDQESALQIVLNQPFGWIWLALIGLGLIGFIVWRLAQGILNADDHPHNAKGYLIRIAMLISAATYTGLASFALRHALQLSISGGSGNSRESWTGWLMQQPFGPYLVAVVGLAIIGGGVAQIVKGVKRRYLKYVNISPERNRVLDPVCVYGLAARGVIFLIIGGFFLYAAWAVDPSQAGSTAEAMDWVRQLPFGSILYGLIALGLFAFGAYGLIEARYRIVRTPELSDAKRPLKA</sequence>
<name>A0ABV2H3I2_9HYPH</name>
<feature type="transmembrane region" description="Helical" evidence="1">
    <location>
        <begin position="56"/>
        <end position="79"/>
    </location>
</feature>
<comment type="caution">
    <text evidence="3">The sequence shown here is derived from an EMBL/GenBank/DDBJ whole genome shotgun (WGS) entry which is preliminary data.</text>
</comment>